<gene>
    <name evidence="8" type="ORF">M5D96_004723</name>
</gene>
<reference evidence="8" key="1">
    <citation type="journal article" date="2023" name="Genome Biol. Evol.">
        <title>Long-read-based Genome Assembly of Drosophila gunungcola Reveals Fewer Chemosensory Genes in Flower-breeding Species.</title>
        <authorList>
            <person name="Negi A."/>
            <person name="Liao B.Y."/>
            <person name="Yeh S.D."/>
        </authorList>
    </citation>
    <scope>NUCLEOTIDE SEQUENCE</scope>
    <source>
        <strain evidence="8">Sukarami</strain>
    </source>
</reference>
<dbReference type="GO" id="GO:0045087">
    <property type="term" value="P:innate immune response"/>
    <property type="evidence" value="ECO:0007669"/>
    <property type="project" value="UniProtKB-KW"/>
</dbReference>
<dbReference type="Proteomes" id="UP001059596">
    <property type="component" value="Unassembled WGS sequence"/>
</dbReference>
<feature type="chain" id="PRO_5040485385" description="Protein Turandot E" evidence="7">
    <location>
        <begin position="24"/>
        <end position="159"/>
    </location>
</feature>
<feature type="signal peptide" evidence="7">
    <location>
        <begin position="1"/>
        <end position="23"/>
    </location>
</feature>
<sequence length="159" mass="17608">MSFIVQVGCFLVVLGCISGTGHAENNAEFTAKAREMLEVYANPSADKSAQSRKIPELAEFYEKYNDRIDLTDLERQRANDLLRRYKAEKAKEVYVDGVPQQGGFFTALGVGLLVSASTEIGVEVYKRATSSCSTIQISREMGICSILLLIALYKIRSKL</sequence>
<evidence type="ECO:0000256" key="1">
    <source>
        <dbReference type="ARBA" id="ARBA00004613"/>
    </source>
</evidence>
<dbReference type="GO" id="GO:0034605">
    <property type="term" value="P:cellular response to heat"/>
    <property type="evidence" value="ECO:0007669"/>
    <property type="project" value="UniProtKB-ARBA"/>
</dbReference>
<name>A0A9P9YUM6_9MUSC</name>
<evidence type="ECO:0000256" key="2">
    <source>
        <dbReference type="ARBA" id="ARBA00010249"/>
    </source>
</evidence>
<evidence type="ECO:0000256" key="3">
    <source>
        <dbReference type="ARBA" id="ARBA00022525"/>
    </source>
</evidence>
<evidence type="ECO:0000256" key="5">
    <source>
        <dbReference type="ARBA" id="ARBA00022729"/>
    </source>
</evidence>
<keyword evidence="6" id="KW-0391">Immunity</keyword>
<accession>A0A9P9YUM6</accession>
<dbReference type="EMBL" id="JAMKOV010000002">
    <property type="protein sequence ID" value="KAI8043391.1"/>
    <property type="molecule type" value="Genomic_DNA"/>
</dbReference>
<dbReference type="OrthoDB" id="7857971at2759"/>
<dbReference type="Pfam" id="PF07240">
    <property type="entry name" value="Turandot"/>
    <property type="match status" value="1"/>
</dbReference>
<evidence type="ECO:0008006" key="10">
    <source>
        <dbReference type="Google" id="ProtNLM"/>
    </source>
</evidence>
<evidence type="ECO:0000256" key="6">
    <source>
        <dbReference type="ARBA" id="ARBA00022859"/>
    </source>
</evidence>
<proteinExistence type="inferred from homology"/>
<evidence type="ECO:0000313" key="9">
    <source>
        <dbReference type="Proteomes" id="UP001059596"/>
    </source>
</evidence>
<keyword evidence="4" id="KW-0399">Innate immunity</keyword>
<dbReference type="AlphaFoldDB" id="A0A9P9YUM6"/>
<comment type="similarity">
    <text evidence="2">Belongs to the Turandot family.</text>
</comment>
<comment type="subcellular location">
    <subcellularLocation>
        <location evidence="1">Secreted</location>
    </subcellularLocation>
</comment>
<dbReference type="GO" id="GO:0009617">
    <property type="term" value="P:response to bacterium"/>
    <property type="evidence" value="ECO:0007669"/>
    <property type="project" value="UniProtKB-ARBA"/>
</dbReference>
<evidence type="ECO:0000256" key="7">
    <source>
        <dbReference type="SAM" id="SignalP"/>
    </source>
</evidence>
<keyword evidence="9" id="KW-1185">Reference proteome</keyword>
<comment type="caution">
    <text evidence="8">The sequence shown here is derived from an EMBL/GenBank/DDBJ whole genome shotgun (WGS) entry which is preliminary data.</text>
</comment>
<dbReference type="InterPro" id="IPR010825">
    <property type="entry name" value="Turandot"/>
</dbReference>
<organism evidence="8 9">
    <name type="scientific">Drosophila gunungcola</name>
    <name type="common">fruit fly</name>
    <dbReference type="NCBI Taxonomy" id="103775"/>
    <lineage>
        <taxon>Eukaryota</taxon>
        <taxon>Metazoa</taxon>
        <taxon>Ecdysozoa</taxon>
        <taxon>Arthropoda</taxon>
        <taxon>Hexapoda</taxon>
        <taxon>Insecta</taxon>
        <taxon>Pterygota</taxon>
        <taxon>Neoptera</taxon>
        <taxon>Endopterygota</taxon>
        <taxon>Diptera</taxon>
        <taxon>Brachycera</taxon>
        <taxon>Muscomorpha</taxon>
        <taxon>Ephydroidea</taxon>
        <taxon>Drosophilidae</taxon>
        <taxon>Drosophila</taxon>
        <taxon>Sophophora</taxon>
    </lineage>
</organism>
<dbReference type="GO" id="GO:0005615">
    <property type="term" value="C:extracellular space"/>
    <property type="evidence" value="ECO:0007669"/>
    <property type="project" value="UniProtKB-ARBA"/>
</dbReference>
<evidence type="ECO:0000256" key="4">
    <source>
        <dbReference type="ARBA" id="ARBA00022588"/>
    </source>
</evidence>
<evidence type="ECO:0000313" key="8">
    <source>
        <dbReference type="EMBL" id="KAI8043391.1"/>
    </source>
</evidence>
<protein>
    <recommendedName>
        <fullName evidence="10">Protein Turandot E</fullName>
    </recommendedName>
</protein>
<keyword evidence="5 7" id="KW-0732">Signal</keyword>
<keyword evidence="3" id="KW-0964">Secreted</keyword>